<reference evidence="1 2" key="1">
    <citation type="submission" date="2020-09" db="EMBL/GenBank/DDBJ databases">
        <title>De no assembly of potato wild relative species, Solanum commersonii.</title>
        <authorList>
            <person name="Cho K."/>
        </authorList>
    </citation>
    <scope>NUCLEOTIDE SEQUENCE [LARGE SCALE GENOMIC DNA]</scope>
    <source>
        <strain evidence="1">LZ3.2</strain>
        <tissue evidence="1">Leaf</tissue>
    </source>
</reference>
<accession>A0A9J5YYJ5</accession>
<evidence type="ECO:0000313" key="1">
    <source>
        <dbReference type="EMBL" id="KAG5604925.1"/>
    </source>
</evidence>
<dbReference type="EMBL" id="JACXVP010000005">
    <property type="protein sequence ID" value="KAG5604925.1"/>
    <property type="molecule type" value="Genomic_DNA"/>
</dbReference>
<gene>
    <name evidence="1" type="ORF">H5410_026417</name>
</gene>
<keyword evidence="2" id="KW-1185">Reference proteome</keyword>
<protein>
    <submittedName>
        <fullName evidence="1">Uncharacterized protein</fullName>
    </submittedName>
</protein>
<comment type="caution">
    <text evidence="1">The sequence shown here is derived from an EMBL/GenBank/DDBJ whole genome shotgun (WGS) entry which is preliminary data.</text>
</comment>
<sequence>MLEEMNRNIEVLNQMIGSHSRSIQLTRTLMSYGVPPLHSNELLGLPSNTRINLTNGESVGKSPKWSACSMKTVVWTLTLTEGPVKLGKPSDHSACCRVRLVSPNGH</sequence>
<proteinExistence type="predicted"/>
<dbReference type="Proteomes" id="UP000824120">
    <property type="component" value="Chromosome 5"/>
</dbReference>
<name>A0A9J5YYJ5_SOLCO</name>
<organism evidence="1 2">
    <name type="scientific">Solanum commersonii</name>
    <name type="common">Commerson's wild potato</name>
    <name type="synonym">Commerson's nightshade</name>
    <dbReference type="NCBI Taxonomy" id="4109"/>
    <lineage>
        <taxon>Eukaryota</taxon>
        <taxon>Viridiplantae</taxon>
        <taxon>Streptophyta</taxon>
        <taxon>Embryophyta</taxon>
        <taxon>Tracheophyta</taxon>
        <taxon>Spermatophyta</taxon>
        <taxon>Magnoliopsida</taxon>
        <taxon>eudicotyledons</taxon>
        <taxon>Gunneridae</taxon>
        <taxon>Pentapetalae</taxon>
        <taxon>asterids</taxon>
        <taxon>lamiids</taxon>
        <taxon>Solanales</taxon>
        <taxon>Solanaceae</taxon>
        <taxon>Solanoideae</taxon>
        <taxon>Solaneae</taxon>
        <taxon>Solanum</taxon>
    </lineage>
</organism>
<evidence type="ECO:0000313" key="2">
    <source>
        <dbReference type="Proteomes" id="UP000824120"/>
    </source>
</evidence>
<dbReference type="AlphaFoldDB" id="A0A9J5YYJ5"/>